<evidence type="ECO:0000256" key="7">
    <source>
        <dbReference type="SAM" id="MobiDB-lite"/>
    </source>
</evidence>
<evidence type="ECO:0000256" key="2">
    <source>
        <dbReference type="ARBA" id="ARBA00022833"/>
    </source>
</evidence>
<keyword evidence="3" id="KW-0805">Transcription regulation</keyword>
<dbReference type="CDD" id="cd00067">
    <property type="entry name" value="GAL4"/>
    <property type="match status" value="1"/>
</dbReference>
<keyword evidence="10" id="KW-1185">Reference proteome</keyword>
<accession>A0A9P7NAE1</accession>
<feature type="region of interest" description="Disordered" evidence="7">
    <location>
        <begin position="48"/>
        <end position="119"/>
    </location>
</feature>
<dbReference type="InterPro" id="IPR001138">
    <property type="entry name" value="Zn2Cys6_DnaBD"/>
</dbReference>
<dbReference type="PROSITE" id="PS50048">
    <property type="entry name" value="ZN2_CY6_FUNGAL_2"/>
    <property type="match status" value="1"/>
</dbReference>
<feature type="domain" description="Zn(2)-C6 fungal-type" evidence="8">
    <location>
        <begin position="14"/>
        <end position="43"/>
    </location>
</feature>
<dbReference type="GO" id="GO:0008270">
    <property type="term" value="F:zinc ion binding"/>
    <property type="evidence" value="ECO:0007669"/>
    <property type="project" value="InterPro"/>
</dbReference>
<dbReference type="PROSITE" id="PS00463">
    <property type="entry name" value="ZN2_CY6_FUNGAL_1"/>
    <property type="match status" value="1"/>
</dbReference>
<dbReference type="Gene3D" id="4.10.240.10">
    <property type="entry name" value="Zn(2)-C6 fungal-type DNA-binding domain"/>
    <property type="match status" value="1"/>
</dbReference>
<evidence type="ECO:0000256" key="6">
    <source>
        <dbReference type="ARBA" id="ARBA00023242"/>
    </source>
</evidence>
<dbReference type="Pfam" id="PF00172">
    <property type="entry name" value="Zn_clus"/>
    <property type="match status" value="1"/>
</dbReference>
<organism evidence="9 10">
    <name type="scientific">Claviceps pusilla</name>
    <dbReference type="NCBI Taxonomy" id="123648"/>
    <lineage>
        <taxon>Eukaryota</taxon>
        <taxon>Fungi</taxon>
        <taxon>Dikarya</taxon>
        <taxon>Ascomycota</taxon>
        <taxon>Pezizomycotina</taxon>
        <taxon>Sordariomycetes</taxon>
        <taxon>Hypocreomycetidae</taxon>
        <taxon>Hypocreales</taxon>
        <taxon>Clavicipitaceae</taxon>
        <taxon>Claviceps</taxon>
    </lineage>
</organism>
<keyword evidence="4" id="KW-0238">DNA-binding</keyword>
<dbReference type="GO" id="GO:0000981">
    <property type="term" value="F:DNA-binding transcription factor activity, RNA polymerase II-specific"/>
    <property type="evidence" value="ECO:0007669"/>
    <property type="project" value="InterPro"/>
</dbReference>
<dbReference type="SMART" id="SM00066">
    <property type="entry name" value="GAL4"/>
    <property type="match status" value="1"/>
</dbReference>
<dbReference type="PANTHER" id="PTHR31779:SF5">
    <property type="entry name" value="ZN(II)2CYS6 TRANSCRIPTION FACTOR (EUROFUNG)"/>
    <property type="match status" value="1"/>
</dbReference>
<dbReference type="OrthoDB" id="9986881at2759"/>
<feature type="compositionally biased region" description="Basic residues" evidence="7">
    <location>
        <begin position="550"/>
        <end position="566"/>
    </location>
</feature>
<evidence type="ECO:0000313" key="10">
    <source>
        <dbReference type="Proteomes" id="UP000748025"/>
    </source>
</evidence>
<feature type="compositionally biased region" description="Pro residues" evidence="7">
    <location>
        <begin position="103"/>
        <end position="113"/>
    </location>
</feature>
<dbReference type="Pfam" id="PF04082">
    <property type="entry name" value="Fungal_trans"/>
    <property type="match status" value="1"/>
</dbReference>
<dbReference type="GO" id="GO:0006351">
    <property type="term" value="P:DNA-templated transcription"/>
    <property type="evidence" value="ECO:0007669"/>
    <property type="project" value="InterPro"/>
</dbReference>
<evidence type="ECO:0000256" key="4">
    <source>
        <dbReference type="ARBA" id="ARBA00023125"/>
    </source>
</evidence>
<dbReference type="PANTHER" id="PTHR31779">
    <property type="entry name" value="2-NITROPROPANE DIOXYGENASE FAMILY, PUTATIVE (AFU_ORTHOLOGUE AFUA_2G17430)-RELATED"/>
    <property type="match status" value="1"/>
</dbReference>
<keyword evidence="6" id="KW-0539">Nucleus</keyword>
<evidence type="ECO:0000256" key="1">
    <source>
        <dbReference type="ARBA" id="ARBA00022723"/>
    </source>
</evidence>
<proteinExistence type="predicted"/>
<dbReference type="CDD" id="cd12148">
    <property type="entry name" value="fungal_TF_MHR"/>
    <property type="match status" value="1"/>
</dbReference>
<dbReference type="GO" id="GO:0003677">
    <property type="term" value="F:DNA binding"/>
    <property type="evidence" value="ECO:0007669"/>
    <property type="project" value="UniProtKB-KW"/>
</dbReference>
<keyword evidence="2" id="KW-0862">Zinc</keyword>
<name>A0A9P7NAE1_9HYPO</name>
<evidence type="ECO:0000259" key="8">
    <source>
        <dbReference type="PROSITE" id="PS50048"/>
    </source>
</evidence>
<feature type="compositionally biased region" description="Low complexity" evidence="7">
    <location>
        <begin position="53"/>
        <end position="64"/>
    </location>
</feature>
<evidence type="ECO:0000256" key="3">
    <source>
        <dbReference type="ARBA" id="ARBA00023015"/>
    </source>
</evidence>
<comment type="caution">
    <text evidence="9">The sequence shown here is derived from an EMBL/GenBank/DDBJ whole genome shotgun (WGS) entry which is preliminary data.</text>
</comment>
<feature type="compositionally biased region" description="Polar residues" evidence="7">
    <location>
        <begin position="89"/>
        <end position="101"/>
    </location>
</feature>
<sequence>MDSAATGRKRSKLACQTCRDLKRRCDGEKPCGTCVRFEYHCVFHEGSKRGGRKQQQQQQQQQQRQRQRQHHHGKMSPAGVSAEKCPPRSMSSPKSIATSSAVAPPPPPPPPPQNQARSLEANSGSAFVQRLALRLDPKRSPRMQTFAWNTFLGSRAVNHTPVSRPLTLLLTQKDMQDLAVIYFQQVNPTYGFLDRARVTQQIRLRWTINPAHDEEVDAVLCGIAALGCLFSNTESDRAEHDLVESARSLLHQATHKQPSATCIAAWLLRVTYLRLAGTHYEAWMASCTVMHMIEAGGLPTVTPTEQDTGLTLRSTHGEPDMGNGPRMLLVAQHLNTWMSFDMGLTRVALASMATTDTQTQTQTPLPRQGEGDFTCEITELLPYTVELDPERRPTPAELESALRSVLKRVHSIPPTILAQCNLALCLCRRLRSMDVALTEPVLQQILHLTTNAIHAARSTLEARAPWHHMAYIPFQIVCVLLAIDTASSISQLRDAMQCLQAISLVYNTPATQDALKTARSLVLLHQRGKEMFALALNDILKLCPVQHYHHHHHQQQQQQHHHHHHHSEATTDGSTPLPDHPDRVEEESYDSSHVQYLDIEHLLGPEFFWNAGSNGML</sequence>
<dbReference type="Proteomes" id="UP000748025">
    <property type="component" value="Unassembled WGS sequence"/>
</dbReference>
<evidence type="ECO:0000256" key="5">
    <source>
        <dbReference type="ARBA" id="ARBA00023163"/>
    </source>
</evidence>
<feature type="region of interest" description="Disordered" evidence="7">
    <location>
        <begin position="550"/>
        <end position="590"/>
    </location>
</feature>
<dbReference type="AlphaFoldDB" id="A0A9P7NAE1"/>
<dbReference type="InterPro" id="IPR007219">
    <property type="entry name" value="XnlR_reg_dom"/>
</dbReference>
<reference evidence="9" key="1">
    <citation type="journal article" date="2020" name="bioRxiv">
        <title>Whole genome comparisons of ergot fungi reveals the divergence and evolution of species within the genus Claviceps are the result of varying mechanisms driving genome evolution and host range expansion.</title>
        <authorList>
            <person name="Wyka S.A."/>
            <person name="Mondo S.J."/>
            <person name="Liu M."/>
            <person name="Dettman J."/>
            <person name="Nalam V."/>
            <person name="Broders K.D."/>
        </authorList>
    </citation>
    <scope>NUCLEOTIDE SEQUENCE</scope>
    <source>
        <strain evidence="9">CCC 602</strain>
    </source>
</reference>
<gene>
    <name evidence="9" type="ORF">E4U43_008731</name>
</gene>
<feature type="compositionally biased region" description="Basic residues" evidence="7">
    <location>
        <begin position="65"/>
        <end position="74"/>
    </location>
</feature>
<dbReference type="GO" id="GO:0009410">
    <property type="term" value="P:response to xenobiotic stimulus"/>
    <property type="evidence" value="ECO:0007669"/>
    <property type="project" value="TreeGrafter"/>
</dbReference>
<dbReference type="EMBL" id="SRPW01000998">
    <property type="protein sequence ID" value="KAG6009393.1"/>
    <property type="molecule type" value="Genomic_DNA"/>
</dbReference>
<evidence type="ECO:0000313" key="9">
    <source>
        <dbReference type="EMBL" id="KAG6009393.1"/>
    </source>
</evidence>
<protein>
    <recommendedName>
        <fullName evidence="8">Zn(2)-C6 fungal-type domain-containing protein</fullName>
    </recommendedName>
</protein>
<dbReference type="InterPro" id="IPR036864">
    <property type="entry name" value="Zn2-C6_fun-type_DNA-bd_sf"/>
</dbReference>
<dbReference type="InterPro" id="IPR052478">
    <property type="entry name" value="Metabolite_Synth_Reg"/>
</dbReference>
<keyword evidence="1" id="KW-0479">Metal-binding</keyword>
<dbReference type="SUPFAM" id="SSF57701">
    <property type="entry name" value="Zn2/Cys6 DNA-binding domain"/>
    <property type="match status" value="1"/>
</dbReference>
<keyword evidence="5" id="KW-0804">Transcription</keyword>